<organism evidence="2 3">
    <name type="scientific">Paramuricea clavata</name>
    <name type="common">Red gorgonian</name>
    <name type="synonym">Violescent sea-whip</name>
    <dbReference type="NCBI Taxonomy" id="317549"/>
    <lineage>
        <taxon>Eukaryota</taxon>
        <taxon>Metazoa</taxon>
        <taxon>Cnidaria</taxon>
        <taxon>Anthozoa</taxon>
        <taxon>Octocorallia</taxon>
        <taxon>Malacalcyonacea</taxon>
        <taxon>Plexauridae</taxon>
        <taxon>Paramuricea</taxon>
    </lineage>
</organism>
<dbReference type="InterPro" id="IPR040521">
    <property type="entry name" value="KDZ"/>
</dbReference>
<feature type="compositionally biased region" description="Basic residues" evidence="1">
    <location>
        <begin position="59"/>
        <end position="69"/>
    </location>
</feature>
<comment type="caution">
    <text evidence="2">The sequence shown here is derived from an EMBL/GenBank/DDBJ whole genome shotgun (WGS) entry which is preliminary data.</text>
</comment>
<evidence type="ECO:0000256" key="1">
    <source>
        <dbReference type="SAM" id="MobiDB-lite"/>
    </source>
</evidence>
<dbReference type="Pfam" id="PF18804">
    <property type="entry name" value="CxC3"/>
    <property type="match status" value="1"/>
</dbReference>
<dbReference type="Pfam" id="PF18758">
    <property type="entry name" value="KDZ"/>
    <property type="match status" value="1"/>
</dbReference>
<keyword evidence="3" id="KW-1185">Reference proteome</keyword>
<protein>
    <submittedName>
        <fullName evidence="2">Uncharacterized protein</fullName>
    </submittedName>
</protein>
<evidence type="ECO:0000313" key="3">
    <source>
        <dbReference type="Proteomes" id="UP001152795"/>
    </source>
</evidence>
<dbReference type="OrthoDB" id="5988971at2759"/>
<dbReference type="EMBL" id="CACRXK020000181">
    <property type="protein sequence ID" value="CAB3979263.1"/>
    <property type="molecule type" value="Genomic_DNA"/>
</dbReference>
<reference evidence="2" key="1">
    <citation type="submission" date="2020-04" db="EMBL/GenBank/DDBJ databases">
        <authorList>
            <person name="Alioto T."/>
            <person name="Alioto T."/>
            <person name="Gomez Garrido J."/>
        </authorList>
    </citation>
    <scope>NUCLEOTIDE SEQUENCE</scope>
    <source>
        <strain evidence="2">A484AB</strain>
    </source>
</reference>
<feature type="region of interest" description="Disordered" evidence="1">
    <location>
        <begin position="1"/>
        <end position="24"/>
    </location>
</feature>
<gene>
    <name evidence="2" type="ORF">PACLA_8A078181</name>
</gene>
<dbReference type="InterPro" id="IPR040564">
    <property type="entry name" value="CxC3-like"/>
</dbReference>
<dbReference type="AlphaFoldDB" id="A0A6S7FQM4"/>
<sequence length="506" mass="56706">MAAAKECAKPQAKPSKRSSQQQLSLEASLENLRELTSSLETKKTPKQSDFFLSYNSSGKRIRNPKHKYRSVAERRKTNKKHATSGQTISVTEGDLDVCSFESGSGFDFDIDEGTSDASLSRENLTTCIANCESLTKEMKSNTQSMWTKRMQSVEAVWENSRSTIFAAVLKSHATPNIEAVCFMCREDRAVVRCRHCGPTALLCSNCDEATHETNPLHDREIWINGFYQPVPPTETVLTDGSPGFNRRYAPFLFCKECIYCKGQDTLSIIPSNEMCILITVKGRFDLYLFTYSCTGCDQQFSPLTLEKIINEGYWPGGPKNLNYIFCEDVFRVWDSLRKYMPGTSETAFLKSLASISSEKGRGHSNNSYCGSSHWKAARNTINRQSKLDETGLVVAGCRHSLAQCAVNMHQGELYGYTHYLQINRLVHHNVKFLWQDVICKYWPWFTSLPKDLSPDEAFSMAPALSIMHVPEGNLIVVFNDALSVVVGPVVGEEERLVEKGGSMKGG</sequence>
<accession>A0A6S7FQM4</accession>
<proteinExistence type="predicted"/>
<dbReference type="Proteomes" id="UP001152795">
    <property type="component" value="Unassembled WGS sequence"/>
</dbReference>
<name>A0A6S7FQM4_PARCT</name>
<dbReference type="PANTHER" id="PTHR33104:SF2">
    <property type="entry name" value="CXC3 LIKE CYSTEINE CLUSTER DOMAIN-CONTAINING PROTEIN"/>
    <property type="match status" value="1"/>
</dbReference>
<feature type="region of interest" description="Disordered" evidence="1">
    <location>
        <begin position="55"/>
        <end position="86"/>
    </location>
</feature>
<dbReference type="PANTHER" id="PTHR33104">
    <property type="entry name" value="SI:DKEY-29D5.2"/>
    <property type="match status" value="1"/>
</dbReference>
<evidence type="ECO:0000313" key="2">
    <source>
        <dbReference type="EMBL" id="CAB3979263.1"/>
    </source>
</evidence>